<dbReference type="PROSITE" id="PS50931">
    <property type="entry name" value="HTH_LYSR"/>
    <property type="match status" value="1"/>
</dbReference>
<dbReference type="InterPro" id="IPR058163">
    <property type="entry name" value="LysR-type_TF_proteobact-type"/>
</dbReference>
<dbReference type="Gene3D" id="1.10.10.10">
    <property type="entry name" value="Winged helix-like DNA-binding domain superfamily/Winged helix DNA-binding domain"/>
    <property type="match status" value="1"/>
</dbReference>
<dbReference type="InterPro" id="IPR005119">
    <property type="entry name" value="LysR_subst-bd"/>
</dbReference>
<sequence>MARDLNLNSMAHFEAVARLGGISRASGELQVSASAVSQQIRLLEQQLGVKLFHREKRHLRLTIDGERLFQTTSQAFQSIREVRAAIVRQRESFNLLIRVSPSFGVRWLAPRLIEFVRQYPNWDLRVDATPSFSEFETEIIDLDLRYGEGGWSGLYSQCVVHDLILPMCSPAYLEELRSISPDPRVQLARARLIDSVKAYFRWDYWLPRNGVQGVTMSYPYRFDRSSMSVQLAKDGGGVILESTTLAFEELRRGELVPLSTEFETIEFPAYWLVCPARQMGRRSVKLFSNWVEGVGSRDTDVARVWLQERGHRMRFERRAGFSDPDGSMEGA</sequence>
<dbReference type="RefSeq" id="WP_161765891.1">
    <property type="nucleotide sequence ID" value="NZ_JAAATW010000001.1"/>
</dbReference>
<dbReference type="EMBL" id="JAAATW010000001">
    <property type="protein sequence ID" value="NBE06934.1"/>
    <property type="molecule type" value="Genomic_DNA"/>
</dbReference>
<dbReference type="CDD" id="cd08432">
    <property type="entry name" value="PBP2_GcdR_TrpI_HvrB_AmpR_like"/>
    <property type="match status" value="1"/>
</dbReference>
<evidence type="ECO:0000313" key="6">
    <source>
        <dbReference type="EMBL" id="NBE06934.1"/>
    </source>
</evidence>
<protein>
    <submittedName>
        <fullName evidence="6">LysR family transcriptional regulator</fullName>
    </submittedName>
</protein>
<dbReference type="InterPro" id="IPR036388">
    <property type="entry name" value="WH-like_DNA-bd_sf"/>
</dbReference>
<keyword evidence="2" id="KW-0805">Transcription regulation</keyword>
<proteinExistence type="inferred from homology"/>
<accession>A0ABW9Y4X2</accession>
<comment type="similarity">
    <text evidence="1">Belongs to the LysR transcriptional regulatory family.</text>
</comment>
<reference evidence="7" key="1">
    <citation type="submission" date="2020-01" db="EMBL/GenBank/DDBJ databases">
        <title>Sphingomonas sp. strain CSW-10.</title>
        <authorList>
            <person name="Chen W.-M."/>
        </authorList>
    </citation>
    <scope>NUCLEOTIDE SEQUENCE [LARGE SCALE GENOMIC DNA]</scope>
    <source>
        <strain evidence="7">CCP-1</strain>
    </source>
</reference>
<evidence type="ECO:0000259" key="5">
    <source>
        <dbReference type="PROSITE" id="PS50931"/>
    </source>
</evidence>
<organism evidence="6 7">
    <name type="scientific">Paragemmobacter ruber</name>
    <dbReference type="NCBI Taxonomy" id="1985673"/>
    <lineage>
        <taxon>Bacteria</taxon>
        <taxon>Pseudomonadati</taxon>
        <taxon>Pseudomonadota</taxon>
        <taxon>Alphaproteobacteria</taxon>
        <taxon>Rhodobacterales</taxon>
        <taxon>Paracoccaceae</taxon>
        <taxon>Paragemmobacter</taxon>
    </lineage>
</organism>
<keyword evidence="3" id="KW-0238">DNA-binding</keyword>
<comment type="caution">
    <text evidence="6">The sequence shown here is derived from an EMBL/GenBank/DDBJ whole genome shotgun (WGS) entry which is preliminary data.</text>
</comment>
<keyword evidence="4" id="KW-0804">Transcription</keyword>
<dbReference type="Proteomes" id="UP001517376">
    <property type="component" value="Unassembled WGS sequence"/>
</dbReference>
<dbReference type="InterPro" id="IPR036390">
    <property type="entry name" value="WH_DNA-bd_sf"/>
</dbReference>
<dbReference type="PRINTS" id="PR00039">
    <property type="entry name" value="HTHLYSR"/>
</dbReference>
<dbReference type="Gene3D" id="3.40.190.10">
    <property type="entry name" value="Periplasmic binding protein-like II"/>
    <property type="match status" value="2"/>
</dbReference>
<feature type="domain" description="HTH lysR-type" evidence="5">
    <location>
        <begin position="5"/>
        <end position="62"/>
    </location>
</feature>
<evidence type="ECO:0000313" key="7">
    <source>
        <dbReference type="Proteomes" id="UP001517376"/>
    </source>
</evidence>
<dbReference type="SUPFAM" id="SSF46785">
    <property type="entry name" value="Winged helix' DNA-binding domain"/>
    <property type="match status" value="1"/>
</dbReference>
<keyword evidence="7" id="KW-1185">Reference proteome</keyword>
<dbReference type="Pfam" id="PF00126">
    <property type="entry name" value="HTH_1"/>
    <property type="match status" value="1"/>
</dbReference>
<dbReference type="SUPFAM" id="SSF53850">
    <property type="entry name" value="Periplasmic binding protein-like II"/>
    <property type="match status" value="1"/>
</dbReference>
<gene>
    <name evidence="6" type="ORF">GU920_05270</name>
</gene>
<dbReference type="PANTHER" id="PTHR30537">
    <property type="entry name" value="HTH-TYPE TRANSCRIPTIONAL REGULATOR"/>
    <property type="match status" value="1"/>
</dbReference>
<evidence type="ECO:0000256" key="2">
    <source>
        <dbReference type="ARBA" id="ARBA00023015"/>
    </source>
</evidence>
<evidence type="ECO:0000256" key="4">
    <source>
        <dbReference type="ARBA" id="ARBA00023163"/>
    </source>
</evidence>
<dbReference type="PANTHER" id="PTHR30537:SF5">
    <property type="entry name" value="HTH-TYPE TRANSCRIPTIONAL ACTIVATOR TTDR-RELATED"/>
    <property type="match status" value="1"/>
</dbReference>
<dbReference type="Pfam" id="PF03466">
    <property type="entry name" value="LysR_substrate"/>
    <property type="match status" value="1"/>
</dbReference>
<evidence type="ECO:0000256" key="3">
    <source>
        <dbReference type="ARBA" id="ARBA00023125"/>
    </source>
</evidence>
<dbReference type="InterPro" id="IPR000847">
    <property type="entry name" value="LysR_HTH_N"/>
</dbReference>
<name>A0ABW9Y4X2_9RHOB</name>
<evidence type="ECO:0000256" key="1">
    <source>
        <dbReference type="ARBA" id="ARBA00009437"/>
    </source>
</evidence>